<keyword evidence="1" id="KW-0560">Oxidoreductase</keyword>
<dbReference type="GeneID" id="38127093"/>
<evidence type="ECO:0000256" key="1">
    <source>
        <dbReference type="ARBA" id="ARBA00023002"/>
    </source>
</evidence>
<name>A0A397HDY1_ASPTH</name>
<dbReference type="RefSeq" id="XP_026615870.1">
    <property type="nucleotide sequence ID" value="XM_026758738.1"/>
</dbReference>
<comment type="caution">
    <text evidence="2">The sequence shown here is derived from an EMBL/GenBank/DDBJ whole genome shotgun (WGS) entry which is preliminary data.</text>
</comment>
<organism evidence="2 3">
    <name type="scientific">Aspergillus thermomutatus</name>
    <name type="common">Neosartorya pseudofischeri</name>
    <dbReference type="NCBI Taxonomy" id="41047"/>
    <lineage>
        <taxon>Eukaryota</taxon>
        <taxon>Fungi</taxon>
        <taxon>Dikarya</taxon>
        <taxon>Ascomycota</taxon>
        <taxon>Pezizomycotina</taxon>
        <taxon>Eurotiomycetes</taxon>
        <taxon>Eurotiomycetidae</taxon>
        <taxon>Eurotiales</taxon>
        <taxon>Aspergillaceae</taxon>
        <taxon>Aspergillus</taxon>
        <taxon>Aspergillus subgen. Fumigati</taxon>
    </lineage>
</organism>
<dbReference type="GO" id="GO:0016491">
    <property type="term" value="F:oxidoreductase activity"/>
    <property type="evidence" value="ECO:0007669"/>
    <property type="project" value="UniProtKB-KW"/>
</dbReference>
<dbReference type="PANTHER" id="PTHR35870">
    <property type="entry name" value="PROTEIN, PUTATIVE (AFU_ORTHOLOGUE AFUA_5G03330)-RELATED"/>
    <property type="match status" value="1"/>
</dbReference>
<proteinExistence type="predicted"/>
<evidence type="ECO:0000313" key="3">
    <source>
        <dbReference type="Proteomes" id="UP000215305"/>
    </source>
</evidence>
<dbReference type="Proteomes" id="UP000215305">
    <property type="component" value="Unassembled WGS sequence"/>
</dbReference>
<dbReference type="VEuPathDB" id="FungiDB:CDV56_105119"/>
<reference evidence="2" key="1">
    <citation type="submission" date="2018-08" db="EMBL/GenBank/DDBJ databases">
        <title>Draft genome sequence of azole-resistant Aspergillus thermomutatus (Neosartorya pseudofischeri) strain HMR AF 39, isolated from a human nasal aspirate.</title>
        <authorList>
            <person name="Parent-Michaud M."/>
            <person name="Dufresne P.J."/>
            <person name="Fournier E."/>
            <person name="Martineau C."/>
            <person name="Moreira S."/>
            <person name="Perkins V."/>
            <person name="De Repentigny L."/>
            <person name="Dufresne S.F."/>
        </authorList>
    </citation>
    <scope>NUCLEOTIDE SEQUENCE [LARGE SCALE GENOMIC DNA]</scope>
    <source>
        <strain evidence="2">HMR AF 39</strain>
    </source>
</reference>
<protein>
    <submittedName>
        <fullName evidence="2">Uncharacterized protein</fullName>
    </submittedName>
</protein>
<keyword evidence="3" id="KW-1185">Reference proteome</keyword>
<dbReference type="Pfam" id="PF14027">
    <property type="entry name" value="Questin_oxidase"/>
    <property type="match status" value="1"/>
</dbReference>
<dbReference type="OrthoDB" id="10004862at2759"/>
<evidence type="ECO:0000313" key="2">
    <source>
        <dbReference type="EMBL" id="RHZ59796.1"/>
    </source>
</evidence>
<dbReference type="InterPro" id="IPR025337">
    <property type="entry name" value="Questin_oxidase-like"/>
</dbReference>
<dbReference type="PANTHER" id="PTHR35870:SF7">
    <property type="entry name" value="BAEYER-VILLIGER OXIDASE MDPL"/>
    <property type="match status" value="1"/>
</dbReference>
<dbReference type="AlphaFoldDB" id="A0A397HDY1"/>
<sequence length="312" mass="34748">MPRAGRPSSLAEALFSQLYEGLLHPIIHLGFGVEFEQPSIIAEGLAHAASHDPGNIYAFFHRSEQLAQSGSVPARPLIKLYKQVRHNEKTRTAGRMQDGPFRLRDGPLARAMDEIVGIAAQFQIRPEELERGTAEMINCAAYSAGAAQRPGKVPKIDFFIMHNITCSIFLSVLSKQSWIQLKGRVRLVEWKARLDLAWYAANGAAELRLEDISEYEPTASKGMDWQALYKAVNKVHDDGHIAKFVRGLKNGETVSKPFEQGDGAASFPIKGDLWLRIAQMGYDTTKDGHDNSDKWVWGSGFDLAWMKVPDSK</sequence>
<accession>A0A397HDY1</accession>
<gene>
    <name evidence="2" type="ORF">CDV56_105119</name>
</gene>
<dbReference type="EMBL" id="NKHU02000057">
    <property type="protein sequence ID" value="RHZ59796.1"/>
    <property type="molecule type" value="Genomic_DNA"/>
</dbReference>
<dbReference type="STRING" id="41047.A0A397HDY1"/>